<dbReference type="EMBL" id="MN718199">
    <property type="protein sequence ID" value="QGZ16061.1"/>
    <property type="molecule type" value="Genomic_DNA"/>
</dbReference>
<reference evidence="1 2" key="1">
    <citation type="submission" date="2019-11" db="EMBL/GenBank/DDBJ databases">
        <title>Characterization of a novel member of the family Ackermannviridae.</title>
        <authorList>
            <person name="Maina A.N."/>
            <person name="Mwaura F.B."/>
            <person name="Jumba M."/>
        </authorList>
    </citation>
    <scope>NUCLEOTIDE SEQUENCE [LARGE SCALE GENOMIC DNA]</scope>
</reference>
<name>A0A6B9J5C4_9CAUD</name>
<protein>
    <submittedName>
        <fullName evidence="1">Uncharacterized protein</fullName>
    </submittedName>
</protein>
<dbReference type="Proteomes" id="UP000433471">
    <property type="component" value="Segment"/>
</dbReference>
<sequence length="141" mass="16260">MIYQIKAVSQEQIKTSDKVVFHTCVLSTNENSDGFDGELKVKSQENSKGSVIYPFYFNRENLLLMLCKVHANNDLIYIVYPLFEGIDGFYKNDAICQTVETMLRMYLIGARDITLMNLKDQSQSIEKTIDGIKLEIDKIRF</sequence>
<gene>
    <name evidence="1" type="ORF">Kuja_0700</name>
</gene>
<proteinExistence type="predicted"/>
<keyword evidence="2" id="KW-1185">Reference proteome</keyword>
<organism evidence="1 2">
    <name type="scientific">Vibrio phage vB_VchM_Kuja</name>
    <dbReference type="NCBI Taxonomy" id="2686437"/>
    <lineage>
        <taxon>Viruses</taxon>
        <taxon>Duplodnaviria</taxon>
        <taxon>Heunggongvirae</taxon>
        <taxon>Uroviricota</taxon>
        <taxon>Caudoviricetes</taxon>
        <taxon>Pantevenvirales</taxon>
        <taxon>Ackermannviridae</taxon>
        <taxon>Kujavirus</taxon>
        <taxon>Kujavirus kuja</taxon>
    </lineage>
</organism>
<evidence type="ECO:0000313" key="2">
    <source>
        <dbReference type="Proteomes" id="UP000433471"/>
    </source>
</evidence>
<accession>A0A6B9J5C4</accession>
<evidence type="ECO:0000313" key="1">
    <source>
        <dbReference type="EMBL" id="QGZ16061.1"/>
    </source>
</evidence>